<sequence>MNSSGFCRLQPFSAGQICTSTDTAISNHGSLHCSSLISGESSSYWHSSSGRSEYSQKKLKCCFRCSHDIKLQCSSIRCIRNTDDVRQSILSEKEISPVFPINLSSCLRGWLSQLLHSNSTKENKLKVEKDKVDSQPGGFELFVRDYQIEKGVDLLPNYILDPFTNTERSSFKESEVSSINPRALAEVAISDLLTVIPSIDALRNIPYFDMLQKNLLQVPDGPCDSIMDQMIAVERIEKTDARDLQTRQFVSTDEFGSPEALACWLSNRLPEGISQWGVTPGTKQVTNLWLELKEGEIVLEDTYPPRRTVHVASVKIRNKTGHMLVEAHQEMADGSIRLRNRPLSEKMRPGENVEEACFRGILEELGEHLGARNRVRILLGSYKRELEERESLSYPGLLTCYVIHSVDAVIEDLPETGFYTVENELMSHSATTVESGSEIFSSRAAVGVRKHFWRWVPQSS</sequence>
<name>A0A8T2V3X8_CERRI</name>
<dbReference type="PANTHER" id="PTHR36395">
    <property type="entry name" value="RING-H2 ZINC FINGER PROTEIN"/>
    <property type="match status" value="1"/>
</dbReference>
<organism evidence="1 2">
    <name type="scientific">Ceratopteris richardii</name>
    <name type="common">Triangle waterfern</name>
    <dbReference type="NCBI Taxonomy" id="49495"/>
    <lineage>
        <taxon>Eukaryota</taxon>
        <taxon>Viridiplantae</taxon>
        <taxon>Streptophyta</taxon>
        <taxon>Embryophyta</taxon>
        <taxon>Tracheophyta</taxon>
        <taxon>Polypodiopsida</taxon>
        <taxon>Polypodiidae</taxon>
        <taxon>Polypodiales</taxon>
        <taxon>Pteridineae</taxon>
        <taxon>Pteridaceae</taxon>
        <taxon>Parkerioideae</taxon>
        <taxon>Ceratopteris</taxon>
    </lineage>
</organism>
<evidence type="ECO:0008006" key="3">
    <source>
        <dbReference type="Google" id="ProtNLM"/>
    </source>
</evidence>
<dbReference type="Proteomes" id="UP000825935">
    <property type="component" value="Chromosome 3"/>
</dbReference>
<dbReference type="EMBL" id="CM035408">
    <property type="protein sequence ID" value="KAH7440624.1"/>
    <property type="molecule type" value="Genomic_DNA"/>
</dbReference>
<dbReference type="EMBL" id="CM035408">
    <property type="protein sequence ID" value="KAH7440623.1"/>
    <property type="molecule type" value="Genomic_DNA"/>
</dbReference>
<dbReference type="AlphaFoldDB" id="A0A8T2V3X8"/>
<gene>
    <name evidence="1" type="ORF">KP509_03G002400</name>
</gene>
<dbReference type="EMBL" id="CM035408">
    <property type="protein sequence ID" value="KAH7440625.1"/>
    <property type="molecule type" value="Genomic_DNA"/>
</dbReference>
<reference evidence="1" key="1">
    <citation type="submission" date="2021-08" db="EMBL/GenBank/DDBJ databases">
        <title>WGS assembly of Ceratopteris richardii.</title>
        <authorList>
            <person name="Marchant D.B."/>
            <person name="Chen G."/>
            <person name="Jenkins J."/>
            <person name="Shu S."/>
            <person name="Leebens-Mack J."/>
            <person name="Grimwood J."/>
            <person name="Schmutz J."/>
            <person name="Soltis P."/>
            <person name="Soltis D."/>
            <person name="Chen Z.-H."/>
        </authorList>
    </citation>
    <scope>NUCLEOTIDE SEQUENCE</scope>
    <source>
        <strain evidence="1">Whitten #5841</strain>
        <tissue evidence="1">Leaf</tissue>
    </source>
</reference>
<dbReference type="OrthoDB" id="433924at2759"/>
<evidence type="ECO:0000313" key="1">
    <source>
        <dbReference type="EMBL" id="KAH7440623.1"/>
    </source>
</evidence>
<dbReference type="PANTHER" id="PTHR36395:SF1">
    <property type="entry name" value="RING-H2 ZINC FINGER PROTEIN"/>
    <property type="match status" value="1"/>
</dbReference>
<evidence type="ECO:0000313" key="2">
    <source>
        <dbReference type="Proteomes" id="UP000825935"/>
    </source>
</evidence>
<keyword evidence="2" id="KW-1185">Reference proteome</keyword>
<dbReference type="OMA" id="ANLWIEL"/>
<accession>A0A8T2V3X8</accession>
<proteinExistence type="predicted"/>
<comment type="caution">
    <text evidence="1">The sequence shown here is derived from an EMBL/GenBank/DDBJ whole genome shotgun (WGS) entry which is preliminary data.</text>
</comment>
<protein>
    <recommendedName>
        <fullName evidence="3">Nudix hydrolase domain-containing protein</fullName>
    </recommendedName>
</protein>